<dbReference type="EMBL" id="JADBEO010000033">
    <property type="protein sequence ID" value="MDR4307804.1"/>
    <property type="molecule type" value="Genomic_DNA"/>
</dbReference>
<comment type="caution">
    <text evidence="2">The sequence shown here is derived from an EMBL/GenBank/DDBJ whole genome shotgun (WGS) entry which is preliminary data.</text>
</comment>
<feature type="transmembrane region" description="Helical" evidence="1">
    <location>
        <begin position="876"/>
        <end position="893"/>
    </location>
</feature>
<dbReference type="Gene3D" id="3.30.70.1430">
    <property type="entry name" value="Multidrug efflux transporter AcrB pore domain"/>
    <property type="match status" value="2"/>
</dbReference>
<gene>
    <name evidence="2" type="ORF">IHQ68_14365</name>
</gene>
<feature type="transmembrane region" description="Helical" evidence="1">
    <location>
        <begin position="360"/>
        <end position="381"/>
    </location>
</feature>
<sequence>MSIAAPFIARPVATTLLAVAVLLAGVLGYLRLPVSSLPQVDFPTIQVTTRLPGANPQTMAALVTAPLERQLGQIPSLANMTSASSFGFSRITLRFDLDRDIDGAAQDVQAAINAANSTLPRDLPYPPTFSKVNPANTPVLTVALTSDAVPVRDVSDLADTLVAQRLAEVVGVGRVTVGGGVKPAVRVQADVSRLAAYGLTLASLRTSVAGASVSTPKGSIDGARQSFTISANDQIETARAYADVIVASKDGAPVRLRDVAEVTDGLEDESVAASYQGRPAIVIDVQRQPGANTVETVEALRKALPEIQRAMPAGVQVSVVDDRTDTIKASIHEVEFTLALSVGLVILVVLLFLRTLRATFIAGVALPLSLIATFAVMHAFGFSLDNLSLMALVVGAGFVVDDAIVMIENVQRHIEDGEPPLKAAYEGAREIGFTIVSLTASLVAVFIPLLFMGGLIGRVFREFAATLTIAVVVSMVISLTLTPMMCGRLLRAPKHGEGSSIGRAAERATGAVIAGYRRSLLFVLRHQFATIVITLATLLATGWLYVVMPKGFLPDQDSGLVTATFEAAQDVSFAELKRRDSELVAAVRGDPAVKSVVSVLGVSEQTPTSNAGRLTIVLKPHAERDGSAAEVIDRLSRKVWSIPGVSVVFQATQDLQISTRASRARYQYTLTDADAKELSRNAEKLVAELSKSPSLLNVGSDSRPNGLQARVEIDRVAAGRLGVTAQAISDALYDAFGQRQISTIYGQSNQYRVVLEAGPGQSRGVEAIGRLYVTPTAATTDATSTSTSSSSTTTASPVPLSAVARVVVEPVGLVVNNEEQFPATTISFDLSGGASLSGALAAIEQAEAAIDLPPTTVGRFAGDAAEFADSLKGQPWLVLAAVIAIYIVLGVLYESFIHPLTILSTLPSAGVGALLALWLFGLDLSIIALIGVILLMGIVKKNAIMMIDFAIDAERERGLAPEASIVEAAALRFRPIMMTTLAALLGALPLALATGPGAELRVPLGVTIIGGLLLSQLLTLYTTPVVYLAMERLRARFARPPTAAAAEPAE</sequence>
<keyword evidence="1" id="KW-0472">Membrane</keyword>
<dbReference type="Gene3D" id="3.30.70.1320">
    <property type="entry name" value="Multidrug efflux transporter AcrB pore domain like"/>
    <property type="match status" value="1"/>
</dbReference>
<evidence type="ECO:0000313" key="3">
    <source>
        <dbReference type="Proteomes" id="UP001181622"/>
    </source>
</evidence>
<feature type="transmembrane region" description="Helical" evidence="1">
    <location>
        <begin position="1004"/>
        <end position="1029"/>
    </location>
</feature>
<dbReference type="SUPFAM" id="SSF82866">
    <property type="entry name" value="Multidrug efflux transporter AcrB transmembrane domain"/>
    <property type="match status" value="2"/>
</dbReference>
<evidence type="ECO:0000256" key="1">
    <source>
        <dbReference type="SAM" id="Phobius"/>
    </source>
</evidence>
<proteinExistence type="predicted"/>
<protein>
    <submittedName>
        <fullName evidence="2">Efflux RND transporter permease subunit</fullName>
    </submittedName>
</protein>
<keyword evidence="1" id="KW-1133">Transmembrane helix</keyword>
<dbReference type="SUPFAM" id="SSF82714">
    <property type="entry name" value="Multidrug efflux transporter AcrB TolC docking domain, DN and DC subdomains"/>
    <property type="match status" value="2"/>
</dbReference>
<dbReference type="Pfam" id="PF00873">
    <property type="entry name" value="ACR_tran"/>
    <property type="match status" value="1"/>
</dbReference>
<dbReference type="InterPro" id="IPR027463">
    <property type="entry name" value="AcrB_DN_DC_subdom"/>
</dbReference>
<dbReference type="RefSeq" id="WP_309393019.1">
    <property type="nucleotide sequence ID" value="NZ_JADBEO010000033.1"/>
</dbReference>
<keyword evidence="3" id="KW-1185">Reference proteome</keyword>
<name>A0ABU1DIH7_9HYPH</name>
<organism evidence="2 3">
    <name type="scientific">Chelatococcus sambhunathii</name>
    <dbReference type="NCBI Taxonomy" id="363953"/>
    <lineage>
        <taxon>Bacteria</taxon>
        <taxon>Pseudomonadati</taxon>
        <taxon>Pseudomonadota</taxon>
        <taxon>Alphaproteobacteria</taxon>
        <taxon>Hyphomicrobiales</taxon>
        <taxon>Chelatococcaceae</taxon>
        <taxon>Chelatococcus</taxon>
    </lineage>
</organism>
<reference evidence="2" key="1">
    <citation type="submission" date="2020-10" db="EMBL/GenBank/DDBJ databases">
        <authorList>
            <person name="Abbas A."/>
            <person name="Razzaq R."/>
            <person name="Waqas M."/>
            <person name="Abbas N."/>
            <person name="Nielsen T.K."/>
            <person name="Hansen L.H."/>
            <person name="Hussain S."/>
            <person name="Shahid M."/>
        </authorList>
    </citation>
    <scope>NUCLEOTIDE SEQUENCE</scope>
    <source>
        <strain evidence="2">S14</strain>
    </source>
</reference>
<feature type="transmembrane region" description="Helical" evidence="1">
    <location>
        <begin position="971"/>
        <end position="992"/>
    </location>
</feature>
<dbReference type="PRINTS" id="PR00702">
    <property type="entry name" value="ACRIFLAVINRP"/>
</dbReference>
<dbReference type="PANTHER" id="PTHR32063:SF78">
    <property type="entry name" value="ACRB_ACRD_ACRF FAMILY PROTEIN"/>
    <property type="match status" value="1"/>
</dbReference>
<dbReference type="InterPro" id="IPR001036">
    <property type="entry name" value="Acrflvin-R"/>
</dbReference>
<feature type="transmembrane region" description="Helical" evidence="1">
    <location>
        <begin position="926"/>
        <end position="951"/>
    </location>
</feature>
<keyword evidence="1" id="KW-0812">Transmembrane</keyword>
<feature type="transmembrane region" description="Helical" evidence="1">
    <location>
        <begin position="463"/>
        <end position="481"/>
    </location>
</feature>
<dbReference type="Gene3D" id="1.20.1640.10">
    <property type="entry name" value="Multidrug efflux transporter AcrB transmembrane domain"/>
    <property type="match status" value="2"/>
</dbReference>
<dbReference type="Gene3D" id="3.30.2090.10">
    <property type="entry name" value="Multidrug efflux transporter AcrB TolC docking domain, DN and DC subdomains"/>
    <property type="match status" value="2"/>
</dbReference>
<feature type="transmembrane region" description="Helical" evidence="1">
    <location>
        <begin position="336"/>
        <end position="353"/>
    </location>
</feature>
<dbReference type="SUPFAM" id="SSF82693">
    <property type="entry name" value="Multidrug efflux transporter AcrB pore domain, PN1, PN2, PC1 and PC2 subdomains"/>
    <property type="match status" value="3"/>
</dbReference>
<dbReference type="PANTHER" id="PTHR32063">
    <property type="match status" value="1"/>
</dbReference>
<feature type="transmembrane region" description="Helical" evidence="1">
    <location>
        <begin position="431"/>
        <end position="451"/>
    </location>
</feature>
<dbReference type="Gene3D" id="3.30.70.1440">
    <property type="entry name" value="Multidrug efflux transporter AcrB pore domain"/>
    <property type="match status" value="1"/>
</dbReference>
<accession>A0ABU1DIH7</accession>
<evidence type="ECO:0000313" key="2">
    <source>
        <dbReference type="EMBL" id="MDR4307804.1"/>
    </source>
</evidence>
<feature type="transmembrane region" description="Helical" evidence="1">
    <location>
        <begin position="528"/>
        <end position="548"/>
    </location>
</feature>
<dbReference type="Proteomes" id="UP001181622">
    <property type="component" value="Unassembled WGS sequence"/>
</dbReference>